<dbReference type="EMBL" id="JAANQT010002404">
    <property type="protein sequence ID" value="KAG1302508.1"/>
    <property type="molecule type" value="Genomic_DNA"/>
</dbReference>
<sequence length="204" mass="23514">MASSPQSSSPTFQWPTPPQQEISIKEILNKYESNPELLKHVLMAKSEEDKKQTAQIVLRTEEVRIHLRQLDLQLAREQTHQRSSYSPPYLIPVQQQAFARIALPEDHDHYYPHSAHPLSHPYFQPTTPISPTEKKRSRASFSENEDKLVPHNKVMKTLKTRIQHTPSSLSESDKQQRTLPKLSPPPILPPIDPCIGRTFVNRDH</sequence>
<comment type="caution">
    <text evidence="2">The sequence shown here is derived from an EMBL/GenBank/DDBJ whole genome shotgun (WGS) entry which is preliminary data.</text>
</comment>
<name>A0A9P6X092_RHIOR</name>
<organism evidence="2 3">
    <name type="scientific">Rhizopus oryzae</name>
    <name type="common">Mucormycosis agent</name>
    <name type="synonym">Rhizopus arrhizus var. delemar</name>
    <dbReference type="NCBI Taxonomy" id="64495"/>
    <lineage>
        <taxon>Eukaryota</taxon>
        <taxon>Fungi</taxon>
        <taxon>Fungi incertae sedis</taxon>
        <taxon>Mucoromycota</taxon>
        <taxon>Mucoromycotina</taxon>
        <taxon>Mucoromycetes</taxon>
        <taxon>Mucorales</taxon>
        <taxon>Mucorineae</taxon>
        <taxon>Rhizopodaceae</taxon>
        <taxon>Rhizopus</taxon>
    </lineage>
</organism>
<evidence type="ECO:0000313" key="3">
    <source>
        <dbReference type="Proteomes" id="UP000716291"/>
    </source>
</evidence>
<protein>
    <submittedName>
        <fullName evidence="2">Uncharacterized protein</fullName>
    </submittedName>
</protein>
<evidence type="ECO:0000256" key="1">
    <source>
        <dbReference type="SAM" id="MobiDB-lite"/>
    </source>
</evidence>
<feature type="compositionally biased region" description="Pro residues" evidence="1">
    <location>
        <begin position="182"/>
        <end position="192"/>
    </location>
</feature>
<feature type="region of interest" description="Disordered" evidence="1">
    <location>
        <begin position="162"/>
        <end position="195"/>
    </location>
</feature>
<keyword evidence="3" id="KW-1185">Reference proteome</keyword>
<feature type="region of interest" description="Disordered" evidence="1">
    <location>
        <begin position="114"/>
        <end position="145"/>
    </location>
</feature>
<reference evidence="2" key="1">
    <citation type="journal article" date="2020" name="Microb. Genom.">
        <title>Genetic diversity of clinical and environmental Mucorales isolates obtained from an investigation of mucormycosis cases among solid organ transplant recipients.</title>
        <authorList>
            <person name="Nguyen M.H."/>
            <person name="Kaul D."/>
            <person name="Muto C."/>
            <person name="Cheng S.J."/>
            <person name="Richter R.A."/>
            <person name="Bruno V.M."/>
            <person name="Liu G."/>
            <person name="Beyhan S."/>
            <person name="Sundermann A.J."/>
            <person name="Mounaud S."/>
            <person name="Pasculle A.W."/>
            <person name="Nierman W.C."/>
            <person name="Driscoll E."/>
            <person name="Cumbie R."/>
            <person name="Clancy C.J."/>
            <person name="Dupont C.L."/>
        </authorList>
    </citation>
    <scope>NUCLEOTIDE SEQUENCE</scope>
    <source>
        <strain evidence="2">GL11</strain>
    </source>
</reference>
<dbReference type="AlphaFoldDB" id="A0A9P6X092"/>
<gene>
    <name evidence="2" type="ORF">G6F64_010868</name>
</gene>
<dbReference type="Proteomes" id="UP000716291">
    <property type="component" value="Unassembled WGS sequence"/>
</dbReference>
<evidence type="ECO:0000313" key="2">
    <source>
        <dbReference type="EMBL" id="KAG1302508.1"/>
    </source>
</evidence>
<proteinExistence type="predicted"/>
<accession>A0A9P6X092</accession>